<dbReference type="CDD" id="cd05911">
    <property type="entry name" value="Firefly_Luc_like"/>
    <property type="match status" value="1"/>
</dbReference>
<dbReference type="GO" id="GO:0046949">
    <property type="term" value="P:fatty-acyl-CoA biosynthetic process"/>
    <property type="evidence" value="ECO:0007669"/>
    <property type="project" value="TreeGrafter"/>
</dbReference>
<dbReference type="Gene3D" id="3.30.300.30">
    <property type="match status" value="1"/>
</dbReference>
<dbReference type="OrthoDB" id="10253869at2759"/>
<evidence type="ECO:0000256" key="2">
    <source>
        <dbReference type="ARBA" id="ARBA00006432"/>
    </source>
</evidence>
<dbReference type="InterPro" id="IPR042099">
    <property type="entry name" value="ANL_N_sf"/>
</dbReference>
<dbReference type="AlphaFoldDB" id="A0A6J1LAN9"/>
<protein>
    <submittedName>
        <fullName evidence="7">Probable 4-coumarate--CoA ligase 3</fullName>
    </submittedName>
</protein>
<dbReference type="InterPro" id="IPR000873">
    <property type="entry name" value="AMP-dep_synth/lig_dom"/>
</dbReference>
<dbReference type="KEGG" id="dhe:111593562"/>
<dbReference type="FunFam" id="3.40.50.12780:FF:000025">
    <property type="entry name" value="luciferin 4-monooxygenase"/>
    <property type="match status" value="1"/>
</dbReference>
<comment type="subcellular location">
    <subcellularLocation>
        <location evidence="1">Peroxisome</location>
    </subcellularLocation>
</comment>
<dbReference type="Pfam" id="PF13193">
    <property type="entry name" value="AMP-binding_C"/>
    <property type="match status" value="1"/>
</dbReference>
<dbReference type="InterPro" id="IPR045851">
    <property type="entry name" value="AMP-bd_C_sf"/>
</dbReference>
<evidence type="ECO:0000313" key="6">
    <source>
        <dbReference type="Proteomes" id="UP000504633"/>
    </source>
</evidence>
<feature type="domain" description="AMP-dependent synthetase/ligase" evidence="4">
    <location>
        <begin position="37"/>
        <end position="391"/>
    </location>
</feature>
<dbReference type="GO" id="GO:0004467">
    <property type="term" value="F:long-chain fatty acid-CoA ligase activity"/>
    <property type="evidence" value="ECO:0007669"/>
    <property type="project" value="TreeGrafter"/>
</dbReference>
<feature type="domain" description="AMP-binding enzyme C-terminal" evidence="5">
    <location>
        <begin position="443"/>
        <end position="519"/>
    </location>
</feature>
<dbReference type="PANTHER" id="PTHR24096:SF353">
    <property type="entry name" value="GH16244P-RELATED"/>
    <property type="match status" value="1"/>
</dbReference>
<evidence type="ECO:0000259" key="4">
    <source>
        <dbReference type="Pfam" id="PF00501"/>
    </source>
</evidence>
<evidence type="ECO:0000256" key="1">
    <source>
        <dbReference type="ARBA" id="ARBA00004275"/>
    </source>
</evidence>
<keyword evidence="3" id="KW-0576">Peroxisome</keyword>
<keyword evidence="6" id="KW-1185">Reference proteome</keyword>
<dbReference type="PANTHER" id="PTHR24096">
    <property type="entry name" value="LONG-CHAIN-FATTY-ACID--COA LIGASE"/>
    <property type="match status" value="1"/>
</dbReference>
<proteinExistence type="inferred from homology"/>
<comment type="similarity">
    <text evidence="2">Belongs to the ATP-dependent AMP-binding enzyme family.</text>
</comment>
<keyword evidence="7" id="KW-0436">Ligase</keyword>
<dbReference type="GO" id="GO:0005777">
    <property type="term" value="C:peroxisome"/>
    <property type="evidence" value="ECO:0007669"/>
    <property type="project" value="UniProtKB-SubCell"/>
</dbReference>
<evidence type="ECO:0000256" key="3">
    <source>
        <dbReference type="ARBA" id="ARBA00023140"/>
    </source>
</evidence>
<evidence type="ECO:0000259" key="5">
    <source>
        <dbReference type="Pfam" id="PF13193"/>
    </source>
</evidence>
<dbReference type="OMA" id="PMYDFDC"/>
<dbReference type="FunFam" id="3.30.300.30:FF:000007">
    <property type="entry name" value="4-coumarate--CoA ligase 2"/>
    <property type="match status" value="1"/>
</dbReference>
<dbReference type="PROSITE" id="PS00455">
    <property type="entry name" value="AMP_BINDING"/>
    <property type="match status" value="1"/>
</dbReference>
<organism evidence="6 7">
    <name type="scientific">Drosophila hydei</name>
    <name type="common">Fruit fly</name>
    <dbReference type="NCBI Taxonomy" id="7224"/>
    <lineage>
        <taxon>Eukaryota</taxon>
        <taxon>Metazoa</taxon>
        <taxon>Ecdysozoa</taxon>
        <taxon>Arthropoda</taxon>
        <taxon>Hexapoda</taxon>
        <taxon>Insecta</taxon>
        <taxon>Pterygota</taxon>
        <taxon>Neoptera</taxon>
        <taxon>Endopterygota</taxon>
        <taxon>Diptera</taxon>
        <taxon>Brachycera</taxon>
        <taxon>Muscomorpha</taxon>
        <taxon>Ephydroidea</taxon>
        <taxon>Drosophilidae</taxon>
        <taxon>Drosophila</taxon>
    </lineage>
</organism>
<dbReference type="InterPro" id="IPR020845">
    <property type="entry name" value="AMP-binding_CS"/>
</dbReference>
<reference evidence="7" key="1">
    <citation type="submission" date="2025-08" db="UniProtKB">
        <authorList>
            <consortium name="RefSeq"/>
        </authorList>
    </citation>
    <scope>IDENTIFICATION</scope>
    <source>
        <strain evidence="7">15085-1641.00</strain>
        <tissue evidence="7">Whole body</tissue>
    </source>
</reference>
<gene>
    <name evidence="7" type="primary">LOC111593562</name>
</gene>
<dbReference type="SUPFAM" id="SSF56801">
    <property type="entry name" value="Acetyl-CoA synthetase-like"/>
    <property type="match status" value="1"/>
</dbReference>
<dbReference type="RefSeq" id="XP_023162191.2">
    <property type="nucleotide sequence ID" value="XM_023306423.2"/>
</dbReference>
<accession>A0A6J1LAN9</accession>
<name>A0A6J1LAN9_DROHY</name>
<sequence>MEDFFKTHYDPVEHIWSGAKPSPMYDFDCSVGRIIHNQLRNNPTNICQISLQDGITATNRDIFNWSVRLAQNFKKRGLRHDDVICISAKNSTYVTPVAVACLFNATPFHAVNPILDVETLTHVLAITKPKLFFCDAADVEKLKTASAAWSPEIITVIGKVEGVTHVEELLSPTNTEIFYQPQPLLLGGEQTVAILCSSGTTGKPKAVCLGNYMLLVGIPFVNTETVIYCGSSLDWYSGLLNFLYSVGDGCTRIIPDKPYSAEYILELVAKYKINFISCAPRHASELVSCPQATPERLASVYIVAIGGGWIPPVTLGKLQKLIKTGVIYFGYGTTEFGGVCAGAYNEKFGNTVGKLNSGIKMRIVDENGKNLGYEKVGEVYVNHGRKWNGYYGNPLETQRMQDSLGWFHTGDLGYFDEHNNLYIVDRKKEVYKCLGMQYGPSDIEAAIAELPDVNEVCVVGIYDEKYGDAPAAMVIKRPGSTLSADQIKQHVAKRLVANYKQLHGGVYFASELPQTASGKVLRRAVKEQLTQSSVDR</sequence>
<dbReference type="Gene3D" id="3.40.50.12780">
    <property type="entry name" value="N-terminal domain of ligase-like"/>
    <property type="match status" value="1"/>
</dbReference>
<dbReference type="GeneID" id="111593562"/>
<dbReference type="InterPro" id="IPR025110">
    <property type="entry name" value="AMP-bd_C"/>
</dbReference>
<dbReference type="Proteomes" id="UP000504633">
    <property type="component" value="Unplaced"/>
</dbReference>
<evidence type="ECO:0000313" key="7">
    <source>
        <dbReference type="RefSeq" id="XP_023162191.2"/>
    </source>
</evidence>
<dbReference type="Pfam" id="PF00501">
    <property type="entry name" value="AMP-binding"/>
    <property type="match status" value="1"/>
</dbReference>